<proteinExistence type="predicted"/>
<organism evidence="1 2">
    <name type="scientific">Smallanthus sonchifolius</name>
    <dbReference type="NCBI Taxonomy" id="185202"/>
    <lineage>
        <taxon>Eukaryota</taxon>
        <taxon>Viridiplantae</taxon>
        <taxon>Streptophyta</taxon>
        <taxon>Embryophyta</taxon>
        <taxon>Tracheophyta</taxon>
        <taxon>Spermatophyta</taxon>
        <taxon>Magnoliopsida</taxon>
        <taxon>eudicotyledons</taxon>
        <taxon>Gunneridae</taxon>
        <taxon>Pentapetalae</taxon>
        <taxon>asterids</taxon>
        <taxon>campanulids</taxon>
        <taxon>Asterales</taxon>
        <taxon>Asteraceae</taxon>
        <taxon>Asteroideae</taxon>
        <taxon>Heliantheae alliance</taxon>
        <taxon>Millerieae</taxon>
        <taxon>Smallanthus</taxon>
    </lineage>
</organism>
<dbReference type="Proteomes" id="UP001056120">
    <property type="component" value="Linkage Group LG11"/>
</dbReference>
<accession>A0ACB9HSQ4</accession>
<reference evidence="2" key="1">
    <citation type="journal article" date="2022" name="Mol. Ecol. Resour.">
        <title>The genomes of chicory, endive, great burdock and yacon provide insights into Asteraceae palaeo-polyploidization history and plant inulin production.</title>
        <authorList>
            <person name="Fan W."/>
            <person name="Wang S."/>
            <person name="Wang H."/>
            <person name="Wang A."/>
            <person name="Jiang F."/>
            <person name="Liu H."/>
            <person name="Zhao H."/>
            <person name="Xu D."/>
            <person name="Zhang Y."/>
        </authorList>
    </citation>
    <scope>NUCLEOTIDE SEQUENCE [LARGE SCALE GENOMIC DNA]</scope>
    <source>
        <strain evidence="2">cv. Yunnan</strain>
    </source>
</reference>
<comment type="caution">
    <text evidence="1">The sequence shown here is derived from an EMBL/GenBank/DDBJ whole genome shotgun (WGS) entry which is preliminary data.</text>
</comment>
<name>A0ACB9HSQ4_9ASTR</name>
<protein>
    <submittedName>
        <fullName evidence="1">Uncharacterized protein</fullName>
    </submittedName>
</protein>
<reference evidence="1 2" key="2">
    <citation type="journal article" date="2022" name="Mol. Ecol. Resour.">
        <title>The genomes of chicory, endive, great burdock and yacon provide insights into Asteraceae paleo-polyploidization history and plant inulin production.</title>
        <authorList>
            <person name="Fan W."/>
            <person name="Wang S."/>
            <person name="Wang H."/>
            <person name="Wang A."/>
            <person name="Jiang F."/>
            <person name="Liu H."/>
            <person name="Zhao H."/>
            <person name="Xu D."/>
            <person name="Zhang Y."/>
        </authorList>
    </citation>
    <scope>NUCLEOTIDE SEQUENCE [LARGE SCALE GENOMIC DNA]</scope>
    <source>
        <strain evidence="2">cv. Yunnan</strain>
        <tissue evidence="1">Leaves</tissue>
    </source>
</reference>
<evidence type="ECO:0000313" key="1">
    <source>
        <dbReference type="EMBL" id="KAI3798754.1"/>
    </source>
</evidence>
<keyword evidence="2" id="KW-1185">Reference proteome</keyword>
<sequence length="181" mass="20141">MLSNNTGSRTEKLTEPNQLMMDLSQSSQEGNIDCSPNEEVINSERREESEKVKQYVGVRKRPWGKFAAEIRDSTRNGKRVWLGTFDTAEAAALAYDQASYSMRGSSSVLNFSVETVKDSLNGIQCCSNMDGESPALALKAMHKLQRISLSSNSGEENKQRKNLLVLEDLGSDLLEELLSSW</sequence>
<dbReference type="EMBL" id="CM042028">
    <property type="protein sequence ID" value="KAI3798754.1"/>
    <property type="molecule type" value="Genomic_DNA"/>
</dbReference>
<gene>
    <name evidence="1" type="ORF">L1987_34033</name>
</gene>
<evidence type="ECO:0000313" key="2">
    <source>
        <dbReference type="Proteomes" id="UP001056120"/>
    </source>
</evidence>